<protein>
    <submittedName>
        <fullName evidence="1">Uncharacterized protein</fullName>
    </submittedName>
</protein>
<proteinExistence type="predicted"/>
<organism evidence="1">
    <name type="scientific">viral metagenome</name>
    <dbReference type="NCBI Taxonomy" id="1070528"/>
    <lineage>
        <taxon>unclassified sequences</taxon>
        <taxon>metagenomes</taxon>
        <taxon>organismal metagenomes</taxon>
    </lineage>
</organism>
<dbReference type="AlphaFoldDB" id="A0A6C0EHQ0"/>
<accession>A0A6C0EHQ0</accession>
<reference evidence="1" key="1">
    <citation type="journal article" date="2020" name="Nature">
        <title>Giant virus diversity and host interactions through global metagenomics.</title>
        <authorList>
            <person name="Schulz F."/>
            <person name="Roux S."/>
            <person name="Paez-Espino D."/>
            <person name="Jungbluth S."/>
            <person name="Walsh D.A."/>
            <person name="Denef V.J."/>
            <person name="McMahon K.D."/>
            <person name="Konstantinidis K.T."/>
            <person name="Eloe-Fadrosh E.A."/>
            <person name="Kyrpides N.C."/>
            <person name="Woyke T."/>
        </authorList>
    </citation>
    <scope>NUCLEOTIDE SEQUENCE</scope>
    <source>
        <strain evidence="1">GVMAG-M-3300023179-2</strain>
    </source>
</reference>
<evidence type="ECO:0000313" key="1">
    <source>
        <dbReference type="EMBL" id="QHT26865.1"/>
    </source>
</evidence>
<dbReference type="EMBL" id="MN739803">
    <property type="protein sequence ID" value="QHT26865.1"/>
    <property type="molecule type" value="Genomic_DNA"/>
</dbReference>
<name>A0A6C0EHQ0_9ZZZZ</name>
<sequence>MNKYLIKIKKIEILKDYIKIIAYNDLIFISKIIKGCINFKIYNSTLICKKNYINYRKSFNLDNKNNLNKSKNYLLTELKYQKNSNHYSDKYNSNDNKFSSQEIFEEVIEKSSENYEEIIEQSSEISSENKKSLFCLQEIGLDNLEENDIVTIYSEKNNLCNKDKNIIFIKKIKIKNKYIFTSDSSDEEIYY</sequence>